<dbReference type="EMBL" id="BSXT01001332">
    <property type="protein sequence ID" value="GMF41382.1"/>
    <property type="molecule type" value="Genomic_DNA"/>
</dbReference>
<organism evidence="1 2">
    <name type="scientific">Phytophthora fragariaefolia</name>
    <dbReference type="NCBI Taxonomy" id="1490495"/>
    <lineage>
        <taxon>Eukaryota</taxon>
        <taxon>Sar</taxon>
        <taxon>Stramenopiles</taxon>
        <taxon>Oomycota</taxon>
        <taxon>Peronosporomycetes</taxon>
        <taxon>Peronosporales</taxon>
        <taxon>Peronosporaceae</taxon>
        <taxon>Phytophthora</taxon>
    </lineage>
</organism>
<evidence type="ECO:0000313" key="1">
    <source>
        <dbReference type="EMBL" id="GMF41382.1"/>
    </source>
</evidence>
<dbReference type="Proteomes" id="UP001165121">
    <property type="component" value="Unassembled WGS sequence"/>
</dbReference>
<sequence length="74" mass="7574">MGTSEDSGAETSVVRCQARGTIANGDGDGDSPWLLGSSLPDCLGIPAVSSGILSWESPVSCALRDKSSRPQSIH</sequence>
<accession>A0A9W7CT44</accession>
<gene>
    <name evidence="1" type="ORF">Pfra01_001307500</name>
</gene>
<dbReference type="AlphaFoldDB" id="A0A9W7CT44"/>
<keyword evidence="2" id="KW-1185">Reference proteome</keyword>
<evidence type="ECO:0000313" key="2">
    <source>
        <dbReference type="Proteomes" id="UP001165121"/>
    </source>
</evidence>
<comment type="caution">
    <text evidence="1">The sequence shown here is derived from an EMBL/GenBank/DDBJ whole genome shotgun (WGS) entry which is preliminary data.</text>
</comment>
<proteinExistence type="predicted"/>
<reference evidence="1" key="1">
    <citation type="submission" date="2023-04" db="EMBL/GenBank/DDBJ databases">
        <title>Phytophthora fragariaefolia NBRC 109709.</title>
        <authorList>
            <person name="Ichikawa N."/>
            <person name="Sato H."/>
            <person name="Tonouchi N."/>
        </authorList>
    </citation>
    <scope>NUCLEOTIDE SEQUENCE</scope>
    <source>
        <strain evidence="1">NBRC 109709</strain>
    </source>
</reference>
<name>A0A9W7CT44_9STRA</name>
<protein>
    <submittedName>
        <fullName evidence="1">Unnamed protein product</fullName>
    </submittedName>
</protein>